<organism evidence="3 4">
    <name type="scientific">Mesorhabditis belari</name>
    <dbReference type="NCBI Taxonomy" id="2138241"/>
    <lineage>
        <taxon>Eukaryota</taxon>
        <taxon>Metazoa</taxon>
        <taxon>Ecdysozoa</taxon>
        <taxon>Nematoda</taxon>
        <taxon>Chromadorea</taxon>
        <taxon>Rhabditida</taxon>
        <taxon>Rhabditina</taxon>
        <taxon>Rhabditomorpha</taxon>
        <taxon>Rhabditoidea</taxon>
        <taxon>Rhabditidae</taxon>
        <taxon>Mesorhabditinae</taxon>
        <taxon>Mesorhabditis</taxon>
    </lineage>
</organism>
<dbReference type="Proteomes" id="UP000887575">
    <property type="component" value="Unassembled WGS sequence"/>
</dbReference>
<evidence type="ECO:0000313" key="4">
    <source>
        <dbReference type="WBParaSite" id="MBELARI_LOCUS13522"/>
    </source>
</evidence>
<dbReference type="Gene3D" id="2.10.25.10">
    <property type="entry name" value="Laminin"/>
    <property type="match status" value="2"/>
</dbReference>
<keyword evidence="3" id="KW-1185">Reference proteome</keyword>
<keyword evidence="1" id="KW-1015">Disulfide bond</keyword>
<feature type="domain" description="EGF-like" evidence="2">
    <location>
        <begin position="48"/>
        <end position="84"/>
    </location>
</feature>
<protein>
    <recommendedName>
        <fullName evidence="2">EGF-like domain-containing protein</fullName>
    </recommendedName>
</protein>
<keyword evidence="1" id="KW-0245">EGF-like domain</keyword>
<dbReference type="AlphaFoldDB" id="A0AAF3EHP5"/>
<dbReference type="PROSITE" id="PS50026">
    <property type="entry name" value="EGF_3"/>
    <property type="match status" value="1"/>
</dbReference>
<accession>A0AAF3EHP5</accession>
<evidence type="ECO:0000259" key="2">
    <source>
        <dbReference type="PROSITE" id="PS50026"/>
    </source>
</evidence>
<dbReference type="PROSITE" id="PS00022">
    <property type="entry name" value="EGF_1"/>
    <property type="match status" value="2"/>
</dbReference>
<name>A0AAF3EHP5_9BILA</name>
<proteinExistence type="predicted"/>
<dbReference type="PROSITE" id="PS01186">
    <property type="entry name" value="EGF_2"/>
    <property type="match status" value="1"/>
</dbReference>
<dbReference type="PANTHER" id="PTHR47324">
    <property type="entry name" value="PROTEIN IRG-7-RELATED"/>
    <property type="match status" value="1"/>
</dbReference>
<dbReference type="InterPro" id="IPR000742">
    <property type="entry name" value="EGF"/>
</dbReference>
<dbReference type="CDD" id="cd00054">
    <property type="entry name" value="EGF_CA"/>
    <property type="match status" value="1"/>
</dbReference>
<evidence type="ECO:0000256" key="1">
    <source>
        <dbReference type="PROSITE-ProRule" id="PRU00076"/>
    </source>
</evidence>
<comment type="caution">
    <text evidence="1">Lacks conserved residue(s) required for the propagation of feature annotation.</text>
</comment>
<dbReference type="WBParaSite" id="MBELARI_LOCUS13522">
    <property type="protein sequence ID" value="MBELARI_LOCUS13522"/>
    <property type="gene ID" value="MBELARI_LOCUS13522"/>
</dbReference>
<evidence type="ECO:0000313" key="3">
    <source>
        <dbReference type="Proteomes" id="UP000887575"/>
    </source>
</evidence>
<dbReference type="InterPro" id="IPR053295">
    <property type="entry name" value="Innate_immunity_reg"/>
</dbReference>
<dbReference type="SMART" id="SM00181">
    <property type="entry name" value="EGF"/>
    <property type="match status" value="2"/>
</dbReference>
<dbReference type="PANTHER" id="PTHR47324:SF3">
    <property type="entry name" value="EGF-LIKE DOMAIN-CONTAINING PROTEIN"/>
    <property type="match status" value="1"/>
</dbReference>
<sequence>MEMVPFGSILAFALAKHNPTNLVDYDWKCQNDGVYIGGDVCNCKPYFYGIVCENRICMNGGHNYGNDPTQRCVCPPGFIGRHCEPRSCSGDGKTLRTFDPRDNSMRSVSYVLSWTNDIAKKAQGNPNDQVIHGICSVFDQGIAEVYIYIAPGVSSKRFEQKTDCDAFLKEILGKCSNNGICELTTIKGEYIQKAISESFSNSPVFIIGNTNLTTSEYQMENIVQLAISLGITINTLLFSPSGINDLSIYQTNGFKEYGELAEKTGGCYITSYDTKERKLIGKNNIAESLSSVFDLMTTRKPIFRDPSGSITLYSSDNIIYFHFTMSDLETLPDYTFQLISPSPSEMTWDQLENVLDTGFEKIYKYPFPDSAKDSKISVLLQKKNDSMTRLKIYGKPSFPLSVGVSTADQVDSSHPHAVPIKDLNGPSLLVSAGEGISLIQSNLMNNWIIESVSNSTRNFKCLYESVIGRVKQCENGTINWLLLTQNSIGSTGLVPLYCGDAIYESSNNLIHFKEENIDQMEIVMNAEKAQENFAFEEICQHGSLYKNACACNIGWIGASCDVPDCQNDGKVNAGGTCDCPNWTSGLFCEKILNSTCDPVNTFAEWRSQIGSLIFVIEESLDVQINVQSWIDSLKGMNRLALTNSFQASQIVLVTYSDLLVTARFASNDPRGIVRAFQDIQWIEKMNGEKQEEALITGLQLQTTDRSFLIWITSSFQNDSSSKSDIQKKLFKKISDQRADLRIYTTKQTKTHSLLNQFKSPTWLYIPTMTSKVFISTQSLTPIINPADSYILEEIDSSIFSINATDLGGNHLSITFTADLDATMCSYSIETLNVEQIAYGVTDELMKEADMGNSMMPNGDHWLNIRWSGIDEYRQYTFDANDV</sequence>
<feature type="disulfide bond" evidence="1">
    <location>
        <begin position="74"/>
        <end position="83"/>
    </location>
</feature>
<reference evidence="4" key="1">
    <citation type="submission" date="2024-02" db="UniProtKB">
        <authorList>
            <consortium name="WormBaseParasite"/>
        </authorList>
    </citation>
    <scope>IDENTIFICATION</scope>
</reference>